<dbReference type="Pfam" id="PF00456">
    <property type="entry name" value="Transketolase_N"/>
    <property type="match status" value="1"/>
</dbReference>
<evidence type="ECO:0000313" key="6">
    <source>
        <dbReference type="Proteomes" id="UP000682111"/>
    </source>
</evidence>
<dbReference type="Proteomes" id="UP000682111">
    <property type="component" value="Unassembled WGS sequence"/>
</dbReference>
<keyword evidence="6" id="KW-1185">Reference proteome</keyword>
<comment type="cofactor">
    <cofactor evidence="1">
        <name>thiamine diphosphate</name>
        <dbReference type="ChEBI" id="CHEBI:58937"/>
    </cofactor>
</comment>
<comment type="caution">
    <text evidence="5">The sequence shown here is derived from an EMBL/GenBank/DDBJ whole genome shotgun (WGS) entry which is preliminary data.</text>
</comment>
<gene>
    <name evidence="5" type="ORF">J27TS8_22610</name>
</gene>
<keyword evidence="3" id="KW-0786">Thiamine pyrophosphate</keyword>
<accession>A0A920BTS9</accession>
<dbReference type="PANTHER" id="PTHR47514:SF1">
    <property type="entry name" value="TRANSKETOLASE N-TERMINAL SECTION-RELATED"/>
    <property type="match status" value="1"/>
</dbReference>
<reference evidence="5" key="1">
    <citation type="submission" date="2021-03" db="EMBL/GenBank/DDBJ databases">
        <title>Antimicrobial resistance genes in bacteria isolated from Japanese honey, and their potential for conferring macrolide and lincosamide resistance in the American foulbrood pathogen Paenibacillus larvae.</title>
        <authorList>
            <person name="Okamoto M."/>
            <person name="Kumagai M."/>
            <person name="Kanamori H."/>
            <person name="Takamatsu D."/>
        </authorList>
    </citation>
    <scope>NUCLEOTIDE SEQUENCE</scope>
    <source>
        <strain evidence="5">J27TS8</strain>
    </source>
</reference>
<dbReference type="Gene3D" id="3.40.50.970">
    <property type="match status" value="1"/>
</dbReference>
<sequence length="284" mass="31547">MMDIIDLKKKAAEIRIRLFQMIHNAKAGHTGGSLSNTDILTVLYYHTMRHNPQEPKWVERDRFIASKGHSVESLWCILADLGYFPKSELETFSQFGTRLIGHPNNKVPGIEMNTGALGHGLPISVGMALAGKRDHKDYRVFCLMGDGEQAEGSIWEAAMSASHYKLDNLVGIIDRNSLQISGNTENVMGLDPLDKKWEAFGWHVVSIDGNDIVSLMETFNSIPYTEGKPTLIIANTVKGKGVSFAENAIGWHHRVPSDEELALAIKELTEQIESLVSKEGQPHE</sequence>
<feature type="domain" description="Transketolase N-terminal" evidence="4">
    <location>
        <begin position="10"/>
        <end position="262"/>
    </location>
</feature>
<organism evidence="5 6">
    <name type="scientific">Robertmurraya siralis</name>
    <dbReference type="NCBI Taxonomy" id="77777"/>
    <lineage>
        <taxon>Bacteria</taxon>
        <taxon>Bacillati</taxon>
        <taxon>Bacillota</taxon>
        <taxon>Bacilli</taxon>
        <taxon>Bacillales</taxon>
        <taxon>Bacillaceae</taxon>
        <taxon>Robertmurraya</taxon>
    </lineage>
</organism>
<proteinExistence type="inferred from homology"/>
<evidence type="ECO:0000256" key="1">
    <source>
        <dbReference type="ARBA" id="ARBA00001964"/>
    </source>
</evidence>
<dbReference type="InterPro" id="IPR005474">
    <property type="entry name" value="Transketolase_N"/>
</dbReference>
<dbReference type="EMBL" id="BORC01000003">
    <property type="protein sequence ID" value="GIN62268.1"/>
    <property type="molecule type" value="Genomic_DNA"/>
</dbReference>
<evidence type="ECO:0000259" key="4">
    <source>
        <dbReference type="Pfam" id="PF00456"/>
    </source>
</evidence>
<dbReference type="AlphaFoldDB" id="A0A920BTS9"/>
<dbReference type="InterPro" id="IPR029061">
    <property type="entry name" value="THDP-binding"/>
</dbReference>
<dbReference type="CDD" id="cd02012">
    <property type="entry name" value="TPP_TK"/>
    <property type="match status" value="1"/>
</dbReference>
<comment type="similarity">
    <text evidence="2">Belongs to the transketolase family.</text>
</comment>
<name>A0A920BTS9_9BACI</name>
<dbReference type="SUPFAM" id="SSF52518">
    <property type="entry name" value="Thiamin diphosphate-binding fold (THDP-binding)"/>
    <property type="match status" value="1"/>
</dbReference>
<dbReference type="PANTHER" id="PTHR47514">
    <property type="entry name" value="TRANSKETOLASE N-TERMINAL SECTION-RELATED"/>
    <property type="match status" value="1"/>
</dbReference>
<protein>
    <submittedName>
        <fullName evidence="5">Transketolase, N-terminal subunit</fullName>
    </submittedName>
</protein>
<evidence type="ECO:0000313" key="5">
    <source>
        <dbReference type="EMBL" id="GIN62268.1"/>
    </source>
</evidence>
<evidence type="ECO:0000256" key="2">
    <source>
        <dbReference type="ARBA" id="ARBA00007131"/>
    </source>
</evidence>
<evidence type="ECO:0000256" key="3">
    <source>
        <dbReference type="ARBA" id="ARBA00023052"/>
    </source>
</evidence>